<evidence type="ECO:0000313" key="9">
    <source>
        <dbReference type="Proteomes" id="UP000288216"/>
    </source>
</evidence>
<dbReference type="AlphaFoldDB" id="A0A401PFL2"/>
<evidence type="ECO:0000259" key="7">
    <source>
        <dbReference type="PROSITE" id="PS50010"/>
    </source>
</evidence>
<evidence type="ECO:0008006" key="10">
    <source>
        <dbReference type="Google" id="ProtNLM"/>
    </source>
</evidence>
<feature type="non-terminal residue" evidence="8">
    <location>
        <position position="1"/>
    </location>
</feature>
<accession>A0A401PFL2</accession>
<dbReference type="STRING" id="75743.A0A401PFL2"/>
<evidence type="ECO:0000313" key="8">
    <source>
        <dbReference type="EMBL" id="GCB71888.1"/>
    </source>
</evidence>
<dbReference type="PANTHER" id="PTHR47440">
    <property type="entry name" value="RIKEN CDNA A430078G23 GENE"/>
    <property type="match status" value="1"/>
</dbReference>
<feature type="compositionally biased region" description="Basic and acidic residues" evidence="5">
    <location>
        <begin position="729"/>
        <end position="741"/>
    </location>
</feature>
<dbReference type="InterPro" id="IPR053089">
    <property type="entry name" value="Rho_GEF18"/>
</dbReference>
<dbReference type="GO" id="GO:0005737">
    <property type="term" value="C:cytoplasm"/>
    <property type="evidence" value="ECO:0007669"/>
    <property type="project" value="UniProtKB-SubCell"/>
</dbReference>
<feature type="compositionally biased region" description="Basic and acidic residues" evidence="5">
    <location>
        <begin position="589"/>
        <end position="604"/>
    </location>
</feature>
<protein>
    <recommendedName>
        <fullName evidence="10">DH domain-containing protein</fullName>
    </recommendedName>
</protein>
<dbReference type="InterPro" id="IPR041020">
    <property type="entry name" value="PH_16"/>
</dbReference>
<dbReference type="Pfam" id="PF17838">
    <property type="entry name" value="PH_16"/>
    <property type="match status" value="1"/>
</dbReference>
<dbReference type="InterPro" id="IPR037744">
    <property type="entry name" value="ARHGEF18_PH"/>
</dbReference>
<keyword evidence="4" id="KW-0175">Coiled coil</keyword>
<dbReference type="CDD" id="cd15794">
    <property type="entry name" value="PH_ARHGEF18"/>
    <property type="match status" value="1"/>
</dbReference>
<feature type="region of interest" description="Disordered" evidence="5">
    <location>
        <begin position="724"/>
        <end position="852"/>
    </location>
</feature>
<comment type="subcellular location">
    <subcellularLocation>
        <location evidence="1">Cytoplasm</location>
    </subcellularLocation>
</comment>
<dbReference type="GO" id="GO:0005085">
    <property type="term" value="F:guanyl-nucleotide exchange factor activity"/>
    <property type="evidence" value="ECO:0007669"/>
    <property type="project" value="InterPro"/>
</dbReference>
<gene>
    <name evidence="8" type="ORF">scyTo_0008964</name>
</gene>
<sequence>QFSGESGEEMKAQYGDFCGQHNEAVNYYKEMYQQNKKFQNLIKKLNNYSVVRRLGVQECILLVTQRITKYPVLVERIIQNTEAGSGDHEELTKALLLIKDTITQVDEKVSEHEKARRLKEIGNRMELKSIAKLKNGKVFRKIDMLKAKRKLLHEGVVCWKAASGRLKDILALVLSDVILLLQEKDQKYSFATVDQKPAGICLQKLIVREVANEEKGMFLISASDEGPEMYEIHTNSKEERNTWMAVIRDAIDRYPMEEAALGEERQKDERRAARVKELQQCLSVKDEVIKRTLSEKLEIYSDIAEVNGYMDTGKPRVLLRADTLESPRDVLLNEVVKEVENLQNLIAVQPSSISWQSDESLGSSGLPRRAETFGGYDSSSVNLTKDGSIRKKSNTLSGSELKMKEKAGSRASSEPQLQDVCSDGESGRMSDLSQFCNISNSIFLHDAEFVQSVQMLTSQLYKLKVLIAQQDSYVEMQRCSGASGERDRQSRLTSSRGSLLLEQEKQRNVEKQREEWANVQKLQNQVRQEQQKWERERERQKRELDTQESCLQEREEGLQQLKERLAQDQEELERHRWEYQKDLERLRESQRTVEKERERLEQRQRKQLKHGTAVFPTEAGQIPGFPHSQNLDGERLEVNPLPLKEGGTAQHSLKYLGQPNIPAELCERPAETQLHRENSTASMFLRTENRSSLGPKTEVPIHLVSATNQIMKHTGVQQKIPTKLATLKGGKDKGGKGKDRQSISGMPSFSMSHGIGSVSGEHRQSNPVKFFAKDDGALRGRRSSSPVISSSQSFSHQESSVSVDIQHVLSTSVPSGNPLQPQSAPVAAPTQPPPPPPPPSVQDDSTTEIIFF</sequence>
<evidence type="ECO:0000256" key="3">
    <source>
        <dbReference type="ARBA" id="ARBA00022553"/>
    </source>
</evidence>
<feature type="domain" description="PH" evidence="6">
    <location>
        <begin position="150"/>
        <end position="252"/>
    </location>
</feature>
<dbReference type="Gene3D" id="2.30.29.30">
    <property type="entry name" value="Pleckstrin-homology domain (PH domain)/Phosphotyrosine-binding domain (PTB)"/>
    <property type="match status" value="1"/>
</dbReference>
<keyword evidence="3" id="KW-0597">Phosphoprotein</keyword>
<dbReference type="GO" id="GO:0007264">
    <property type="term" value="P:small GTPase-mediated signal transduction"/>
    <property type="evidence" value="ECO:0007669"/>
    <property type="project" value="InterPro"/>
</dbReference>
<dbReference type="Gene3D" id="1.20.900.10">
    <property type="entry name" value="Dbl homology (DH) domain"/>
    <property type="match status" value="1"/>
</dbReference>
<dbReference type="InterPro" id="IPR035899">
    <property type="entry name" value="DBL_dom_sf"/>
</dbReference>
<feature type="compositionally biased region" description="Polar residues" evidence="5">
    <location>
        <begin position="808"/>
        <end position="820"/>
    </location>
</feature>
<dbReference type="PROSITE" id="PS50003">
    <property type="entry name" value="PH_DOMAIN"/>
    <property type="match status" value="1"/>
</dbReference>
<dbReference type="InterPro" id="IPR011993">
    <property type="entry name" value="PH-like_dom_sf"/>
</dbReference>
<dbReference type="Proteomes" id="UP000288216">
    <property type="component" value="Unassembled WGS sequence"/>
</dbReference>
<dbReference type="PANTHER" id="PTHR47440:SF1">
    <property type="entry name" value="RHO_RAC GUANINE NUCLEOTIDE EXCHANGE FACTOR 18"/>
    <property type="match status" value="1"/>
</dbReference>
<dbReference type="SMART" id="SM00233">
    <property type="entry name" value="PH"/>
    <property type="match status" value="1"/>
</dbReference>
<evidence type="ECO:0000256" key="2">
    <source>
        <dbReference type="ARBA" id="ARBA00022490"/>
    </source>
</evidence>
<comment type="caution">
    <text evidence="8">The sequence shown here is derived from an EMBL/GenBank/DDBJ whole genome shotgun (WGS) entry which is preliminary data.</text>
</comment>
<dbReference type="EMBL" id="BFAA01003545">
    <property type="protein sequence ID" value="GCB71888.1"/>
    <property type="molecule type" value="Genomic_DNA"/>
</dbReference>
<organism evidence="8 9">
    <name type="scientific">Scyliorhinus torazame</name>
    <name type="common">Cloudy catshark</name>
    <name type="synonym">Catulus torazame</name>
    <dbReference type="NCBI Taxonomy" id="75743"/>
    <lineage>
        <taxon>Eukaryota</taxon>
        <taxon>Metazoa</taxon>
        <taxon>Chordata</taxon>
        <taxon>Craniata</taxon>
        <taxon>Vertebrata</taxon>
        <taxon>Chondrichthyes</taxon>
        <taxon>Elasmobranchii</taxon>
        <taxon>Galeomorphii</taxon>
        <taxon>Galeoidea</taxon>
        <taxon>Carcharhiniformes</taxon>
        <taxon>Scyliorhinidae</taxon>
        <taxon>Scyliorhinus</taxon>
    </lineage>
</organism>
<reference evidence="8 9" key="1">
    <citation type="journal article" date="2018" name="Nat. Ecol. Evol.">
        <title>Shark genomes provide insights into elasmobranch evolution and the origin of vertebrates.</title>
        <authorList>
            <person name="Hara Y"/>
            <person name="Yamaguchi K"/>
            <person name="Onimaru K"/>
            <person name="Kadota M"/>
            <person name="Koyanagi M"/>
            <person name="Keeley SD"/>
            <person name="Tatsumi K"/>
            <person name="Tanaka K"/>
            <person name="Motone F"/>
            <person name="Kageyama Y"/>
            <person name="Nozu R"/>
            <person name="Adachi N"/>
            <person name="Nishimura O"/>
            <person name="Nakagawa R"/>
            <person name="Tanegashima C"/>
            <person name="Kiyatake I"/>
            <person name="Matsumoto R"/>
            <person name="Murakumo K"/>
            <person name="Nishida K"/>
            <person name="Terakita A"/>
            <person name="Kuratani S"/>
            <person name="Sato K"/>
            <person name="Hyodo S Kuraku.S."/>
        </authorList>
    </citation>
    <scope>NUCLEOTIDE SEQUENCE [LARGE SCALE GENOMIC DNA]</scope>
</reference>
<dbReference type="InterPro" id="IPR001849">
    <property type="entry name" value="PH_domain"/>
</dbReference>
<feature type="domain" description="DH" evidence="7">
    <location>
        <begin position="1"/>
        <end position="108"/>
    </location>
</feature>
<feature type="compositionally biased region" description="Pro residues" evidence="5">
    <location>
        <begin position="830"/>
        <end position="840"/>
    </location>
</feature>
<evidence type="ECO:0000256" key="4">
    <source>
        <dbReference type="ARBA" id="ARBA00023054"/>
    </source>
</evidence>
<feature type="region of interest" description="Disordered" evidence="5">
    <location>
        <begin position="589"/>
        <end position="608"/>
    </location>
</feature>
<dbReference type="Pfam" id="PF00621">
    <property type="entry name" value="RhoGEF"/>
    <property type="match status" value="1"/>
</dbReference>
<evidence type="ECO:0000256" key="5">
    <source>
        <dbReference type="SAM" id="MobiDB-lite"/>
    </source>
</evidence>
<dbReference type="OMA" id="EDRNSWM"/>
<dbReference type="SUPFAM" id="SSF48065">
    <property type="entry name" value="DBL homology domain (DH-domain)"/>
    <property type="match status" value="1"/>
</dbReference>
<dbReference type="InterPro" id="IPR000219">
    <property type="entry name" value="DH_dom"/>
</dbReference>
<feature type="region of interest" description="Disordered" evidence="5">
    <location>
        <begin position="384"/>
        <end position="425"/>
    </location>
</feature>
<proteinExistence type="predicted"/>
<feature type="compositionally biased region" description="Polar residues" evidence="5">
    <location>
        <begin position="742"/>
        <end position="751"/>
    </location>
</feature>
<name>A0A401PFL2_SCYTO</name>
<dbReference type="SUPFAM" id="SSF50729">
    <property type="entry name" value="PH domain-like"/>
    <property type="match status" value="1"/>
</dbReference>
<dbReference type="OrthoDB" id="28045at2759"/>
<keyword evidence="2" id="KW-0963">Cytoplasm</keyword>
<keyword evidence="9" id="KW-1185">Reference proteome</keyword>
<dbReference type="FunFam" id="2.30.29.30:FF:000021">
    <property type="entry name" value="Rho guanine nucleotide exchange factor 2"/>
    <property type="match status" value="1"/>
</dbReference>
<evidence type="ECO:0000259" key="6">
    <source>
        <dbReference type="PROSITE" id="PS50003"/>
    </source>
</evidence>
<evidence type="ECO:0000256" key="1">
    <source>
        <dbReference type="ARBA" id="ARBA00004496"/>
    </source>
</evidence>
<dbReference type="PROSITE" id="PS50010">
    <property type="entry name" value="DH_2"/>
    <property type="match status" value="1"/>
</dbReference>
<feature type="compositionally biased region" description="Low complexity" evidence="5">
    <location>
        <begin position="783"/>
        <end position="803"/>
    </location>
</feature>